<evidence type="ECO:0000256" key="1">
    <source>
        <dbReference type="ARBA" id="ARBA00004123"/>
    </source>
</evidence>
<dbReference type="InterPro" id="IPR004827">
    <property type="entry name" value="bZIP"/>
</dbReference>
<keyword evidence="6" id="KW-0539">Nucleus</keyword>
<feature type="compositionally biased region" description="Low complexity" evidence="8">
    <location>
        <begin position="173"/>
        <end position="195"/>
    </location>
</feature>
<dbReference type="EMBL" id="DQ309526">
    <property type="protein sequence ID" value="ABD04168.1"/>
    <property type="molecule type" value="mRNA"/>
</dbReference>
<reference evidence="10" key="1">
    <citation type="journal article" date="2006" name="BMC Genomics">
        <title>Transcriptome analysis of a cnidarian-dinoflagellate mutualism reveals complex modulation of host gene expression.</title>
        <authorList>
            <person name="Rodriguez-Lanetty M."/>
            <person name="Phillips W.S."/>
            <person name="Weis V.M."/>
        </authorList>
    </citation>
    <scope>NUCLEOTIDE SEQUENCE</scope>
</reference>
<feature type="compositionally biased region" description="Basic and acidic residues" evidence="8">
    <location>
        <begin position="216"/>
        <end position="232"/>
    </location>
</feature>
<feature type="region of interest" description="Disordered" evidence="8">
    <location>
        <begin position="167"/>
        <end position="259"/>
    </location>
</feature>
<sequence>MARTYTKKTKMNTITKFSDLLSAEEMEFFPSLDLSLPLSEFGSDIDDVFQGNTLSKDTSQDFSADDILQELNFEGGDKLLETDWLTQKFDFTSFDPGLPTTSETLEELSQVESTELESSLVDLDDALLTHPMGEVQFSFPVDMPTTPEQKVPEFLAVSPYSVDSAASPGYVTSQDSSHSSPCSPYSDSSSESTVSLTDLLTNNSESITSLSPSKQTESHVDKHCKASKRETPYSRNSPTTKQKVKTPAQKQRKRVQNKDAATRYRVKKRSQQELLFDELQEKEKDNTDLKEQMASISKEIEYLKNLMLEVYKTKQIKEQKIVVEAV</sequence>
<accession>Q2F6H4</accession>
<evidence type="ECO:0000256" key="2">
    <source>
        <dbReference type="ARBA" id="ARBA00007163"/>
    </source>
</evidence>
<evidence type="ECO:0000256" key="7">
    <source>
        <dbReference type="SAM" id="Coils"/>
    </source>
</evidence>
<dbReference type="PROSITE" id="PS50217">
    <property type="entry name" value="BZIP"/>
    <property type="match status" value="1"/>
</dbReference>
<dbReference type="GO" id="GO:0000977">
    <property type="term" value="F:RNA polymerase II transcription regulatory region sequence-specific DNA binding"/>
    <property type="evidence" value="ECO:0007669"/>
    <property type="project" value="TreeGrafter"/>
</dbReference>
<evidence type="ECO:0000259" key="9">
    <source>
        <dbReference type="PROSITE" id="PS50217"/>
    </source>
</evidence>
<dbReference type="PANTHER" id="PTHR13044">
    <property type="entry name" value="ACTIVATING TRANSCRIPTION FACTOR ATF 4/5"/>
    <property type="match status" value="1"/>
</dbReference>
<comment type="subcellular location">
    <subcellularLocation>
        <location evidence="1">Nucleus</location>
    </subcellularLocation>
</comment>
<dbReference type="Gene3D" id="1.20.5.170">
    <property type="match status" value="1"/>
</dbReference>
<proteinExistence type="evidence at transcript level"/>
<dbReference type="CDD" id="cd14692">
    <property type="entry name" value="bZIP_ATF4"/>
    <property type="match status" value="1"/>
</dbReference>
<keyword evidence="3" id="KW-0805">Transcription regulation</keyword>
<dbReference type="PANTHER" id="PTHR13044:SF14">
    <property type="entry name" value="CRYPTOCEPHAL, ISOFORM A"/>
    <property type="match status" value="1"/>
</dbReference>
<dbReference type="GO" id="GO:0005634">
    <property type="term" value="C:nucleus"/>
    <property type="evidence" value="ECO:0007669"/>
    <property type="project" value="UniProtKB-SubCell"/>
</dbReference>
<feature type="domain" description="BZIP" evidence="9">
    <location>
        <begin position="247"/>
        <end position="310"/>
    </location>
</feature>
<evidence type="ECO:0000256" key="6">
    <source>
        <dbReference type="ARBA" id="ARBA00023242"/>
    </source>
</evidence>
<organism evidence="10">
    <name type="scientific">Anthopleura elegantissima</name>
    <name type="common">Green aggregating anemone</name>
    <name type="synonym">Actinia elegantissima</name>
    <dbReference type="NCBI Taxonomy" id="6110"/>
    <lineage>
        <taxon>Eukaryota</taxon>
        <taxon>Metazoa</taxon>
        <taxon>Cnidaria</taxon>
        <taxon>Anthozoa</taxon>
        <taxon>Hexacorallia</taxon>
        <taxon>Actiniaria</taxon>
        <taxon>Actiniidae</taxon>
        <taxon>Anthopleura</taxon>
    </lineage>
</organism>
<dbReference type="InterPro" id="IPR046347">
    <property type="entry name" value="bZIP_sf"/>
</dbReference>
<keyword evidence="4" id="KW-0238">DNA-binding</keyword>
<dbReference type="GO" id="GO:0001228">
    <property type="term" value="F:DNA-binding transcription activator activity, RNA polymerase II-specific"/>
    <property type="evidence" value="ECO:0007669"/>
    <property type="project" value="TreeGrafter"/>
</dbReference>
<evidence type="ECO:0000256" key="8">
    <source>
        <dbReference type="SAM" id="MobiDB-lite"/>
    </source>
</evidence>
<evidence type="ECO:0000256" key="3">
    <source>
        <dbReference type="ARBA" id="ARBA00023015"/>
    </source>
</evidence>
<keyword evidence="7" id="KW-0175">Coiled coil</keyword>
<feature type="coiled-coil region" evidence="7">
    <location>
        <begin position="272"/>
        <end position="306"/>
    </location>
</feature>
<protein>
    <submittedName>
        <fullName evidence="10">Activating transcription factor 4-like protein</fullName>
    </submittedName>
</protein>
<dbReference type="Pfam" id="PF00170">
    <property type="entry name" value="bZIP_1"/>
    <property type="match status" value="1"/>
</dbReference>
<evidence type="ECO:0000313" key="10">
    <source>
        <dbReference type="EMBL" id="ABD04168.1"/>
    </source>
</evidence>
<dbReference type="SUPFAM" id="SSF57959">
    <property type="entry name" value="Leucine zipper domain"/>
    <property type="match status" value="1"/>
</dbReference>
<dbReference type="FunFam" id="1.20.5.170:FF:000021">
    <property type="entry name" value="Cyclic AMP-dependent transcription factor ATF-4"/>
    <property type="match status" value="1"/>
</dbReference>
<evidence type="ECO:0000256" key="5">
    <source>
        <dbReference type="ARBA" id="ARBA00023163"/>
    </source>
</evidence>
<dbReference type="AlphaFoldDB" id="Q2F6H4"/>
<keyword evidence="5" id="KW-0804">Transcription</keyword>
<dbReference type="PROSITE" id="PS00036">
    <property type="entry name" value="BZIP_BASIC"/>
    <property type="match status" value="1"/>
</dbReference>
<evidence type="ECO:0000256" key="4">
    <source>
        <dbReference type="ARBA" id="ARBA00023125"/>
    </source>
</evidence>
<feature type="compositionally biased region" description="Polar residues" evidence="8">
    <location>
        <begin position="196"/>
        <end position="215"/>
    </location>
</feature>
<name>Q2F6H4_ANTEL</name>
<comment type="similarity">
    <text evidence="2">Belongs to the bZIP family.</text>
</comment>
<dbReference type="SMART" id="SM00338">
    <property type="entry name" value="BRLZ"/>
    <property type="match status" value="1"/>
</dbReference>